<dbReference type="Proteomes" id="UP000577362">
    <property type="component" value="Unassembled WGS sequence"/>
</dbReference>
<accession>A0A840BZU1</accession>
<dbReference type="SMART" id="SM00382">
    <property type="entry name" value="AAA"/>
    <property type="match status" value="2"/>
</dbReference>
<dbReference type="EMBL" id="JACIEN010000005">
    <property type="protein sequence ID" value="MBB4018704.1"/>
    <property type="molecule type" value="Genomic_DNA"/>
</dbReference>
<name>A0A840BZU1_9HYPH</name>
<dbReference type="InterPro" id="IPR003439">
    <property type="entry name" value="ABC_transporter-like_ATP-bd"/>
</dbReference>
<dbReference type="PANTHER" id="PTHR43790:SF9">
    <property type="entry name" value="GALACTOFURANOSE TRANSPORTER ATP-BINDING PROTEIN YTFR"/>
    <property type="match status" value="1"/>
</dbReference>
<evidence type="ECO:0000313" key="8">
    <source>
        <dbReference type="EMBL" id="MBB4018704.1"/>
    </source>
</evidence>
<dbReference type="InterPro" id="IPR017871">
    <property type="entry name" value="ABC_transporter-like_CS"/>
</dbReference>
<dbReference type="InterPro" id="IPR003593">
    <property type="entry name" value="AAA+_ATPase"/>
</dbReference>
<dbReference type="GO" id="GO:0016887">
    <property type="term" value="F:ATP hydrolysis activity"/>
    <property type="evidence" value="ECO:0007669"/>
    <property type="project" value="InterPro"/>
</dbReference>
<keyword evidence="3" id="KW-0762">Sugar transport</keyword>
<evidence type="ECO:0000256" key="3">
    <source>
        <dbReference type="ARBA" id="ARBA00022597"/>
    </source>
</evidence>
<feature type="domain" description="ABC transporter" evidence="7">
    <location>
        <begin position="250"/>
        <end position="488"/>
    </location>
</feature>
<dbReference type="Pfam" id="PF00005">
    <property type="entry name" value="ABC_tran"/>
    <property type="match status" value="2"/>
</dbReference>
<dbReference type="PROSITE" id="PS50893">
    <property type="entry name" value="ABC_TRANSPORTER_2"/>
    <property type="match status" value="2"/>
</dbReference>
<dbReference type="RefSeq" id="WP_183317570.1">
    <property type="nucleotide sequence ID" value="NZ_JACIEN010000005.1"/>
</dbReference>
<sequence>MDAPSASAIVQLEGVRKSFGAVRALAGVDLDVRAGECLGLVGHNGAGKSTLMQVLAGTLAADEGRLVVAGDDITASAGVAAARAHGVVCVFQELSLCPNLTVAENARVMHRAFRGFGWRKRAGAAMAAMLDDIFPRHGIDPADVVADLSIARRQMVEIARAFLVTDEPLRLVILDEPTSSLDQVVAEQLMAFVRRFVARGGSVILISHLLGEILATSDRVVVMKDGRVVETRPAEAFTRESLVAAMGSVAAQEDAKRAAAAQPAGEIVVEARPARQADERSLRARQGEIVGLAGLAGHGQTDLLVRINAAAQGREPHARVAGAVAFVAGDRQSDGVFPLWSIAENITVRSLGGLRRFGLIDPAAEVRMAEEWRQRIAIRTPDMGNGILSLSGGNQQKALFARALASDAGIVLMDDPMRGVDVGTKQEVYGMIRAEAARGRTFLWYTTEFDELRHCDRVYVFRAGVIVAELAADEITEERVLQSSFAEEAA</sequence>
<dbReference type="InterPro" id="IPR027417">
    <property type="entry name" value="P-loop_NTPase"/>
</dbReference>
<evidence type="ECO:0000256" key="5">
    <source>
        <dbReference type="ARBA" id="ARBA00022741"/>
    </source>
</evidence>
<reference evidence="8 9" key="1">
    <citation type="submission" date="2020-08" db="EMBL/GenBank/DDBJ databases">
        <title>Genomic Encyclopedia of Type Strains, Phase IV (KMG-IV): sequencing the most valuable type-strain genomes for metagenomic binning, comparative biology and taxonomic classification.</title>
        <authorList>
            <person name="Goeker M."/>
        </authorList>
    </citation>
    <scope>NUCLEOTIDE SEQUENCE [LARGE SCALE GENOMIC DNA]</scope>
    <source>
        <strain evidence="8 9">DSM 103737</strain>
    </source>
</reference>
<evidence type="ECO:0000256" key="4">
    <source>
        <dbReference type="ARBA" id="ARBA00022737"/>
    </source>
</evidence>
<gene>
    <name evidence="8" type="ORF">GGR16_003751</name>
</gene>
<evidence type="ECO:0000313" key="9">
    <source>
        <dbReference type="Proteomes" id="UP000577362"/>
    </source>
</evidence>
<keyword evidence="9" id="KW-1185">Reference proteome</keyword>
<comment type="similarity">
    <text evidence="1">Belongs to the ABC transporter superfamily.</text>
</comment>
<dbReference type="CDD" id="cd03216">
    <property type="entry name" value="ABC_Carb_Monos_I"/>
    <property type="match status" value="1"/>
</dbReference>
<keyword evidence="5" id="KW-0547">Nucleotide-binding</keyword>
<dbReference type="SUPFAM" id="SSF52540">
    <property type="entry name" value="P-loop containing nucleoside triphosphate hydrolases"/>
    <property type="match status" value="2"/>
</dbReference>
<evidence type="ECO:0000259" key="7">
    <source>
        <dbReference type="PROSITE" id="PS50893"/>
    </source>
</evidence>
<feature type="domain" description="ABC transporter" evidence="7">
    <location>
        <begin position="10"/>
        <end position="250"/>
    </location>
</feature>
<keyword evidence="2" id="KW-0813">Transport</keyword>
<dbReference type="AlphaFoldDB" id="A0A840BZU1"/>
<evidence type="ECO:0000256" key="1">
    <source>
        <dbReference type="ARBA" id="ARBA00005417"/>
    </source>
</evidence>
<proteinExistence type="inferred from homology"/>
<evidence type="ECO:0000256" key="2">
    <source>
        <dbReference type="ARBA" id="ARBA00022448"/>
    </source>
</evidence>
<keyword evidence="4" id="KW-0677">Repeat</keyword>
<dbReference type="GO" id="GO:0005524">
    <property type="term" value="F:ATP binding"/>
    <property type="evidence" value="ECO:0007669"/>
    <property type="project" value="UniProtKB-KW"/>
</dbReference>
<evidence type="ECO:0000256" key="6">
    <source>
        <dbReference type="ARBA" id="ARBA00022840"/>
    </source>
</evidence>
<dbReference type="PANTHER" id="PTHR43790">
    <property type="entry name" value="CARBOHYDRATE TRANSPORT ATP-BINDING PROTEIN MG119-RELATED"/>
    <property type="match status" value="1"/>
</dbReference>
<dbReference type="PROSITE" id="PS00211">
    <property type="entry name" value="ABC_TRANSPORTER_1"/>
    <property type="match status" value="1"/>
</dbReference>
<comment type="caution">
    <text evidence="8">The sequence shown here is derived from an EMBL/GenBank/DDBJ whole genome shotgun (WGS) entry which is preliminary data.</text>
</comment>
<dbReference type="InterPro" id="IPR050107">
    <property type="entry name" value="ABC_carbohydrate_import_ATPase"/>
</dbReference>
<dbReference type="Gene3D" id="3.40.50.300">
    <property type="entry name" value="P-loop containing nucleotide triphosphate hydrolases"/>
    <property type="match status" value="2"/>
</dbReference>
<keyword evidence="6 8" id="KW-0067">ATP-binding</keyword>
<protein>
    <submittedName>
        <fullName evidence="8">Ribose transport system ATP-binding protein</fullName>
    </submittedName>
</protein>
<organism evidence="8 9">
    <name type="scientific">Chelatococcus caeni</name>
    <dbReference type="NCBI Taxonomy" id="1348468"/>
    <lineage>
        <taxon>Bacteria</taxon>
        <taxon>Pseudomonadati</taxon>
        <taxon>Pseudomonadota</taxon>
        <taxon>Alphaproteobacteria</taxon>
        <taxon>Hyphomicrobiales</taxon>
        <taxon>Chelatococcaceae</taxon>
        <taxon>Chelatococcus</taxon>
    </lineage>
</organism>